<keyword evidence="5 7" id="KW-0378">Hydrolase</keyword>
<dbReference type="EC" id="3.1.26.5" evidence="7"/>
<name>H6LAB0_SAPGL</name>
<dbReference type="OrthoDB" id="1524972at2"/>
<accession>H6LAB0</accession>
<dbReference type="Gene3D" id="3.30.230.10">
    <property type="match status" value="1"/>
</dbReference>
<dbReference type="InterPro" id="IPR014721">
    <property type="entry name" value="Ribsml_uS5_D2-typ_fold_subgr"/>
</dbReference>
<dbReference type="STRING" id="984262.SGRA_1660"/>
<keyword evidence="9" id="KW-1185">Reference proteome</keyword>
<comment type="function">
    <text evidence="1 7">RNaseP catalyzes the removal of the 5'-leader sequence from pre-tRNA to produce the mature 5'-terminus. It can also cleave other RNA substrates such as 4.5S RNA. The protein component plays an auxiliary but essential role in vivo by binding to the 5'-leader sequence and broadening the substrate specificity of the ribozyme.</text>
</comment>
<dbReference type="GO" id="GO:0004526">
    <property type="term" value="F:ribonuclease P activity"/>
    <property type="evidence" value="ECO:0007669"/>
    <property type="project" value="UniProtKB-UniRule"/>
</dbReference>
<evidence type="ECO:0000256" key="1">
    <source>
        <dbReference type="ARBA" id="ARBA00002663"/>
    </source>
</evidence>
<dbReference type="InterPro" id="IPR000100">
    <property type="entry name" value="RNase_P"/>
</dbReference>
<evidence type="ECO:0000256" key="4">
    <source>
        <dbReference type="ARBA" id="ARBA00022759"/>
    </source>
</evidence>
<dbReference type="EMBL" id="CP002831">
    <property type="protein sequence ID" value="AFC24395.1"/>
    <property type="molecule type" value="Genomic_DNA"/>
</dbReference>
<dbReference type="GO" id="GO:0030677">
    <property type="term" value="C:ribonuclease P complex"/>
    <property type="evidence" value="ECO:0007669"/>
    <property type="project" value="TreeGrafter"/>
</dbReference>
<evidence type="ECO:0000256" key="7">
    <source>
        <dbReference type="HAMAP-Rule" id="MF_00227"/>
    </source>
</evidence>
<comment type="subunit">
    <text evidence="7">Consists of a catalytic RNA component (M1 or rnpB) and a protein subunit.</text>
</comment>
<dbReference type="Pfam" id="PF00825">
    <property type="entry name" value="Ribonuclease_P"/>
    <property type="match status" value="1"/>
</dbReference>
<keyword evidence="3 7" id="KW-0540">Nuclease</keyword>
<keyword evidence="2 7" id="KW-0819">tRNA processing</keyword>
<dbReference type="PANTHER" id="PTHR33992">
    <property type="entry name" value="RIBONUCLEASE P PROTEIN COMPONENT"/>
    <property type="match status" value="1"/>
</dbReference>
<dbReference type="HAMAP" id="MF_00227">
    <property type="entry name" value="RNase_P"/>
    <property type="match status" value="1"/>
</dbReference>
<dbReference type="Proteomes" id="UP000007519">
    <property type="component" value="Chromosome"/>
</dbReference>
<dbReference type="HOGENOM" id="CLU_117179_1_1_10"/>
<evidence type="ECO:0000256" key="3">
    <source>
        <dbReference type="ARBA" id="ARBA00022722"/>
    </source>
</evidence>
<dbReference type="InterPro" id="IPR020568">
    <property type="entry name" value="Ribosomal_Su5_D2-typ_SF"/>
</dbReference>
<dbReference type="GO" id="GO:0000049">
    <property type="term" value="F:tRNA binding"/>
    <property type="evidence" value="ECO:0007669"/>
    <property type="project" value="UniProtKB-UniRule"/>
</dbReference>
<dbReference type="PROSITE" id="PS00648">
    <property type="entry name" value="RIBONUCLEASE_P"/>
    <property type="match status" value="1"/>
</dbReference>
<dbReference type="PANTHER" id="PTHR33992:SF1">
    <property type="entry name" value="RIBONUCLEASE P PROTEIN COMPONENT"/>
    <property type="match status" value="1"/>
</dbReference>
<sequence length="133" mass="15475">MSDFSFPKKERLKQRKAIQAIFAARQSLGSYPIRIFYRLQPRAQGEPAILQGVSVAKRKFKKAPDRNLLKRRLREAYRLNKPNWLASLPHEGLQLQMMWVYLGHKAEPLSSIQKAAEKSRLKLQQKLAEEATF</sequence>
<dbReference type="RefSeq" id="WP_015692029.1">
    <property type="nucleotide sequence ID" value="NC_016940.1"/>
</dbReference>
<keyword evidence="6 7" id="KW-0694">RNA-binding</keyword>
<dbReference type="GO" id="GO:0001682">
    <property type="term" value="P:tRNA 5'-leader removal"/>
    <property type="evidence" value="ECO:0007669"/>
    <property type="project" value="UniProtKB-UniRule"/>
</dbReference>
<dbReference type="GO" id="GO:0042781">
    <property type="term" value="F:3'-tRNA processing endoribonuclease activity"/>
    <property type="evidence" value="ECO:0007669"/>
    <property type="project" value="TreeGrafter"/>
</dbReference>
<dbReference type="SUPFAM" id="SSF54211">
    <property type="entry name" value="Ribosomal protein S5 domain 2-like"/>
    <property type="match status" value="1"/>
</dbReference>
<evidence type="ECO:0000256" key="5">
    <source>
        <dbReference type="ARBA" id="ARBA00022801"/>
    </source>
</evidence>
<dbReference type="eggNOG" id="COG0594">
    <property type="taxonomic scope" value="Bacteria"/>
</dbReference>
<proteinExistence type="inferred from homology"/>
<comment type="similarity">
    <text evidence="7">Belongs to the RnpA family.</text>
</comment>
<dbReference type="AlphaFoldDB" id="H6LAB0"/>
<reference evidence="8 9" key="1">
    <citation type="journal article" date="2012" name="Stand. Genomic Sci.">
        <title>Complete genome sequencing and analysis of Saprospira grandis str. Lewin, a predatory marine bacterium.</title>
        <authorList>
            <person name="Saw J.H."/>
            <person name="Yuryev A."/>
            <person name="Kanbe M."/>
            <person name="Hou S."/>
            <person name="Young A.G."/>
            <person name="Aizawa S."/>
            <person name="Alam M."/>
        </authorList>
    </citation>
    <scope>NUCLEOTIDE SEQUENCE [LARGE SCALE GENOMIC DNA]</scope>
    <source>
        <strain evidence="8 9">Lewin</strain>
    </source>
</reference>
<protein>
    <recommendedName>
        <fullName evidence="7">Ribonuclease P protein component</fullName>
        <shortName evidence="7">RNase P protein</shortName>
        <shortName evidence="7">RNaseP protein</shortName>
        <ecNumber evidence="7">3.1.26.5</ecNumber>
    </recommendedName>
    <alternativeName>
        <fullName evidence="7">Protein C5</fullName>
    </alternativeName>
</protein>
<dbReference type="InterPro" id="IPR020539">
    <property type="entry name" value="RNase_P_CS"/>
</dbReference>
<dbReference type="KEGG" id="sgn:SGRA_1660"/>
<evidence type="ECO:0000313" key="9">
    <source>
        <dbReference type="Proteomes" id="UP000007519"/>
    </source>
</evidence>
<comment type="catalytic activity">
    <reaction evidence="7">
        <text>Endonucleolytic cleavage of RNA, removing 5'-extranucleotides from tRNA precursor.</text>
        <dbReference type="EC" id="3.1.26.5"/>
    </reaction>
</comment>
<evidence type="ECO:0000313" key="8">
    <source>
        <dbReference type="EMBL" id="AFC24395.1"/>
    </source>
</evidence>
<evidence type="ECO:0000256" key="2">
    <source>
        <dbReference type="ARBA" id="ARBA00022694"/>
    </source>
</evidence>
<gene>
    <name evidence="7 8" type="primary">rnpA</name>
    <name evidence="8" type="ordered locus">SGRA_1660</name>
</gene>
<evidence type="ECO:0000256" key="6">
    <source>
        <dbReference type="ARBA" id="ARBA00022884"/>
    </source>
</evidence>
<keyword evidence="4 7" id="KW-0255">Endonuclease</keyword>
<organism evidence="8 9">
    <name type="scientific">Saprospira grandis (strain Lewin)</name>
    <dbReference type="NCBI Taxonomy" id="984262"/>
    <lineage>
        <taxon>Bacteria</taxon>
        <taxon>Pseudomonadati</taxon>
        <taxon>Bacteroidota</taxon>
        <taxon>Saprospiria</taxon>
        <taxon>Saprospirales</taxon>
        <taxon>Saprospiraceae</taxon>
        <taxon>Saprospira</taxon>
    </lineage>
</organism>